<evidence type="ECO:0000313" key="4">
    <source>
        <dbReference type="EMBL" id="SNB73627.1"/>
    </source>
</evidence>
<dbReference type="InParanoid" id="A0A212RM82"/>
<dbReference type="FunCoup" id="A0A212RM82">
    <property type="interactions" value="367"/>
</dbReference>
<accession>A0A212RM82</accession>
<dbReference type="AlphaFoldDB" id="A0A212RM82"/>
<name>A0A212RM82_9CHLR</name>
<dbReference type="SUPFAM" id="SSF55347">
    <property type="entry name" value="Glyceraldehyde-3-phosphate dehydrogenase-like, C-terminal domain"/>
    <property type="match status" value="1"/>
</dbReference>
<evidence type="ECO:0000313" key="5">
    <source>
        <dbReference type="Proteomes" id="UP000197025"/>
    </source>
</evidence>
<sequence>MKPVRVGVVGVGSMGERHCRVLGSLRGVELVGVYDRCRERALEVAARYETRAFARLEDLAAAVEAATIATPTPTHAEIALELIERDVAVMIEKPMATSTIEAMAICEAARRRRVPVQVGHIERFNPVYIELKTILEPMRPISLTFRRLSPYAVSNRDADVILDLMVHDLDLAIDLIGAPPARIYPVGRQVFSEAVDYAILTMEFPGGELATLFASRVTEQKVRAIEITAAEAYIEADLLNKGITVYRYTIPIYTNDNQPVKYRQEGWMERIGIPMAEPLALELQHFVDCVRTGKTPQVSAQDGLRVIQLAERIRTLLYQGAAVALRFPSLAAPVGANPQLSEVER</sequence>
<evidence type="ECO:0000259" key="3">
    <source>
        <dbReference type="Pfam" id="PF02894"/>
    </source>
</evidence>
<dbReference type="OrthoDB" id="9815825at2"/>
<dbReference type="InterPro" id="IPR000683">
    <property type="entry name" value="Gfo/Idh/MocA-like_OxRdtase_N"/>
</dbReference>
<dbReference type="Gene3D" id="3.40.50.720">
    <property type="entry name" value="NAD(P)-binding Rossmann-like Domain"/>
    <property type="match status" value="1"/>
</dbReference>
<dbReference type="GO" id="GO:0000166">
    <property type="term" value="F:nucleotide binding"/>
    <property type="evidence" value="ECO:0007669"/>
    <property type="project" value="InterPro"/>
</dbReference>
<dbReference type="PANTHER" id="PTHR43377:SF1">
    <property type="entry name" value="BILIVERDIN REDUCTASE A"/>
    <property type="match status" value="1"/>
</dbReference>
<dbReference type="SUPFAM" id="SSF51735">
    <property type="entry name" value="NAD(P)-binding Rossmann-fold domains"/>
    <property type="match status" value="1"/>
</dbReference>
<comment type="similarity">
    <text evidence="1">Belongs to the Gfo/Idh/MocA family.</text>
</comment>
<dbReference type="EMBL" id="FYEK01000071">
    <property type="protein sequence ID" value="SNB73627.1"/>
    <property type="molecule type" value="Genomic_DNA"/>
</dbReference>
<dbReference type="RefSeq" id="WP_088572191.1">
    <property type="nucleotide sequence ID" value="NZ_FYEK01000071.1"/>
</dbReference>
<dbReference type="Pfam" id="PF01408">
    <property type="entry name" value="GFO_IDH_MocA"/>
    <property type="match status" value="1"/>
</dbReference>
<dbReference type="Proteomes" id="UP000197025">
    <property type="component" value="Unassembled WGS sequence"/>
</dbReference>
<dbReference type="Pfam" id="PF02894">
    <property type="entry name" value="GFO_IDH_MocA_C"/>
    <property type="match status" value="1"/>
</dbReference>
<evidence type="ECO:0000256" key="1">
    <source>
        <dbReference type="ARBA" id="ARBA00010928"/>
    </source>
</evidence>
<dbReference type="PANTHER" id="PTHR43377">
    <property type="entry name" value="BILIVERDIN REDUCTASE A"/>
    <property type="match status" value="1"/>
</dbReference>
<dbReference type="Gene3D" id="3.30.360.10">
    <property type="entry name" value="Dihydrodipicolinate Reductase, domain 2"/>
    <property type="match status" value="1"/>
</dbReference>
<dbReference type="InterPro" id="IPR051450">
    <property type="entry name" value="Gfo/Idh/MocA_Oxidoreductases"/>
</dbReference>
<dbReference type="InterPro" id="IPR004104">
    <property type="entry name" value="Gfo/Idh/MocA-like_OxRdtase_C"/>
</dbReference>
<feature type="domain" description="Gfo/Idh/MocA-like oxidoreductase N-terminal" evidence="2">
    <location>
        <begin position="4"/>
        <end position="120"/>
    </location>
</feature>
<protein>
    <submittedName>
        <fullName evidence="4">Predicted dehydrogenase</fullName>
    </submittedName>
</protein>
<proteinExistence type="inferred from homology"/>
<keyword evidence="5" id="KW-1185">Reference proteome</keyword>
<dbReference type="InterPro" id="IPR036291">
    <property type="entry name" value="NAD(P)-bd_dom_sf"/>
</dbReference>
<feature type="domain" description="Gfo/Idh/MocA-like oxidoreductase C-terminal" evidence="3">
    <location>
        <begin position="161"/>
        <end position="313"/>
    </location>
</feature>
<reference evidence="5" key="1">
    <citation type="submission" date="2017-06" db="EMBL/GenBank/DDBJ databases">
        <authorList>
            <person name="Varghese N."/>
            <person name="Submissions S."/>
        </authorList>
    </citation>
    <scope>NUCLEOTIDE SEQUENCE [LARGE SCALE GENOMIC DNA]</scope>
    <source>
        <strain evidence="5">JAD2</strain>
    </source>
</reference>
<evidence type="ECO:0000259" key="2">
    <source>
        <dbReference type="Pfam" id="PF01408"/>
    </source>
</evidence>
<organism evidence="4 5">
    <name type="scientific">Thermoflexus hugenholtzii JAD2</name>
    <dbReference type="NCBI Taxonomy" id="877466"/>
    <lineage>
        <taxon>Bacteria</taxon>
        <taxon>Bacillati</taxon>
        <taxon>Chloroflexota</taxon>
        <taxon>Thermoflexia</taxon>
        <taxon>Thermoflexales</taxon>
        <taxon>Thermoflexaceae</taxon>
        <taxon>Thermoflexus</taxon>
    </lineage>
</organism>
<gene>
    <name evidence="4" type="ORF">SAMN02746019_00019400</name>
</gene>